<evidence type="ECO:0008006" key="3">
    <source>
        <dbReference type="Google" id="ProtNLM"/>
    </source>
</evidence>
<evidence type="ECO:0000313" key="2">
    <source>
        <dbReference type="Proteomes" id="UP000482155"/>
    </source>
</evidence>
<dbReference type="AlphaFoldDB" id="A0A6B3SJQ4"/>
<keyword evidence="2" id="KW-1185">Reference proteome</keyword>
<accession>A0A6B3SJQ4</accession>
<dbReference type="PROSITE" id="PS51257">
    <property type="entry name" value="PROKAR_LIPOPROTEIN"/>
    <property type="match status" value="1"/>
</dbReference>
<proteinExistence type="predicted"/>
<protein>
    <recommendedName>
        <fullName evidence="3">Lipoprotein</fullName>
    </recommendedName>
</protein>
<comment type="caution">
    <text evidence="1">The sequence shown here is derived from an EMBL/GenBank/DDBJ whole genome shotgun (WGS) entry which is preliminary data.</text>
</comment>
<dbReference type="EMBL" id="JAAIVB010000026">
    <property type="protein sequence ID" value="NEX61041.1"/>
    <property type="molecule type" value="Genomic_DNA"/>
</dbReference>
<name>A0A6B3SJQ4_9BURK</name>
<dbReference type="RefSeq" id="WP_163961866.1">
    <property type="nucleotide sequence ID" value="NZ_JAAIVB010000026.1"/>
</dbReference>
<gene>
    <name evidence="1" type="ORF">G3574_08125</name>
</gene>
<organism evidence="1 2">
    <name type="scientific">Noviherbaspirillum galbum</name>
    <dbReference type="NCBI Taxonomy" id="2709383"/>
    <lineage>
        <taxon>Bacteria</taxon>
        <taxon>Pseudomonadati</taxon>
        <taxon>Pseudomonadota</taxon>
        <taxon>Betaproteobacteria</taxon>
        <taxon>Burkholderiales</taxon>
        <taxon>Oxalobacteraceae</taxon>
        <taxon>Noviherbaspirillum</taxon>
    </lineage>
</organism>
<reference evidence="1 2" key="1">
    <citation type="submission" date="2020-02" db="EMBL/GenBank/DDBJ databases">
        <authorList>
            <person name="Kim M.K."/>
        </authorList>
    </citation>
    <scope>NUCLEOTIDE SEQUENCE [LARGE SCALE GENOMIC DNA]</scope>
    <source>
        <strain evidence="1 2">17J57-3</strain>
    </source>
</reference>
<dbReference type="Proteomes" id="UP000482155">
    <property type="component" value="Unassembled WGS sequence"/>
</dbReference>
<sequence length="94" mass="9784">MNRIATALMLIMTAGCATVTPHYDARFGNALRQAKQDMTLNPGAGKQGDQALGLNGKEARETAVVYTNSFKEPPPAVPVINIGGAISTANGNGR</sequence>
<evidence type="ECO:0000313" key="1">
    <source>
        <dbReference type="EMBL" id="NEX61041.1"/>
    </source>
</evidence>